<comment type="similarity">
    <text evidence="2 7">Belongs to the peptidase M14 family.</text>
</comment>
<dbReference type="InterPro" id="IPR000834">
    <property type="entry name" value="Peptidase_M14"/>
</dbReference>
<keyword evidence="5" id="KW-0862">Zinc</keyword>
<dbReference type="PANTHER" id="PTHR11705">
    <property type="entry name" value="PROTEASE FAMILY M14 CARBOXYPEPTIDASE A,B"/>
    <property type="match status" value="1"/>
</dbReference>
<evidence type="ECO:0000256" key="1">
    <source>
        <dbReference type="ARBA" id="ARBA00001947"/>
    </source>
</evidence>
<comment type="caution">
    <text evidence="7">Lacks conserved residue(s) required for the propagation of feature annotation.</text>
</comment>
<keyword evidence="8" id="KW-0812">Transmembrane</keyword>
<dbReference type="Proteomes" id="UP001589610">
    <property type="component" value="Unassembled WGS sequence"/>
</dbReference>
<keyword evidence="6" id="KW-0482">Metalloprotease</keyword>
<evidence type="ECO:0000259" key="9">
    <source>
        <dbReference type="PROSITE" id="PS52035"/>
    </source>
</evidence>
<comment type="caution">
    <text evidence="10">The sequence shown here is derived from an EMBL/GenBank/DDBJ whole genome shotgun (WGS) entry which is preliminary data.</text>
</comment>
<proteinExistence type="inferred from homology"/>
<evidence type="ECO:0000256" key="2">
    <source>
        <dbReference type="ARBA" id="ARBA00005988"/>
    </source>
</evidence>
<evidence type="ECO:0000313" key="10">
    <source>
        <dbReference type="EMBL" id="MFB9675315.1"/>
    </source>
</evidence>
<keyword evidence="8" id="KW-1133">Transmembrane helix</keyword>
<evidence type="ECO:0000256" key="5">
    <source>
        <dbReference type="ARBA" id="ARBA00022833"/>
    </source>
</evidence>
<evidence type="ECO:0000256" key="8">
    <source>
        <dbReference type="SAM" id="Phobius"/>
    </source>
</evidence>
<name>A0ABV5TA71_9ACTN</name>
<organism evidence="10 11">
    <name type="scientific">Streptosporangium vulgare</name>
    <dbReference type="NCBI Taxonomy" id="46190"/>
    <lineage>
        <taxon>Bacteria</taxon>
        <taxon>Bacillati</taxon>
        <taxon>Actinomycetota</taxon>
        <taxon>Actinomycetes</taxon>
        <taxon>Streptosporangiales</taxon>
        <taxon>Streptosporangiaceae</taxon>
        <taxon>Streptosporangium</taxon>
    </lineage>
</organism>
<evidence type="ECO:0000256" key="3">
    <source>
        <dbReference type="ARBA" id="ARBA00022670"/>
    </source>
</evidence>
<feature type="domain" description="Peptidase M14" evidence="9">
    <location>
        <begin position="36"/>
        <end position="361"/>
    </location>
</feature>
<keyword evidence="8" id="KW-0472">Membrane</keyword>
<dbReference type="EMBL" id="JBHMBS010000003">
    <property type="protein sequence ID" value="MFB9675315.1"/>
    <property type="molecule type" value="Genomic_DNA"/>
</dbReference>
<keyword evidence="4" id="KW-0378">Hydrolase</keyword>
<evidence type="ECO:0000256" key="4">
    <source>
        <dbReference type="ARBA" id="ARBA00022801"/>
    </source>
</evidence>
<accession>A0ABV5TA71</accession>
<protein>
    <submittedName>
        <fullName evidence="10">M14 family metallopeptidase</fullName>
    </submittedName>
</protein>
<dbReference type="PANTHER" id="PTHR11705:SF143">
    <property type="entry name" value="SLL0236 PROTEIN"/>
    <property type="match status" value="1"/>
</dbReference>
<dbReference type="SUPFAM" id="SSF53187">
    <property type="entry name" value="Zn-dependent exopeptidases"/>
    <property type="match status" value="1"/>
</dbReference>
<dbReference type="Pfam" id="PF00246">
    <property type="entry name" value="Peptidase_M14"/>
    <property type="match status" value="1"/>
</dbReference>
<reference evidence="10 11" key="1">
    <citation type="submission" date="2024-09" db="EMBL/GenBank/DDBJ databases">
        <authorList>
            <person name="Sun Q."/>
            <person name="Mori K."/>
        </authorList>
    </citation>
    <scope>NUCLEOTIDE SEQUENCE [LARGE SCALE GENOMIC DNA]</scope>
    <source>
        <strain evidence="10 11">JCM 3028</strain>
    </source>
</reference>
<evidence type="ECO:0000256" key="7">
    <source>
        <dbReference type="PROSITE-ProRule" id="PRU01379"/>
    </source>
</evidence>
<keyword evidence="3" id="KW-0645">Protease</keyword>
<keyword evidence="11" id="KW-1185">Reference proteome</keyword>
<sequence length="361" mass="40011">MVNLATNASGAITSTAKQVVDAVNADPAASALVTANPYRGNAGAGVVAAAADVRLTDFLKAPASVSRDPFQMKVLHIGKSRDRSKTGVFLYCQEHAREWVTPITCLEAAERLLRNYAQDRETRKLLDDLDIFVLPTTNPDGSHYSMHDYNMQRRNMTNHCADDASDPARRNSWRVDLNRNFSVGAFSDGYNGASATCTSDTYAGPAKLSEPEARNEVWLTNEYPNIKFAMNTHSYGGYFMWPPGAYKTAGREVLPRVDFGTENYFWSASDHILSAVQTHRGTAIWVGESIQGLAAQQTTVDTSLWALPWPQLVFLALLVLTFLVVRTLLSRRRKRREQQAAILREASELIAQYGDKPEKSS</sequence>
<dbReference type="SMART" id="SM00631">
    <property type="entry name" value="Zn_pept"/>
    <property type="match status" value="1"/>
</dbReference>
<dbReference type="RefSeq" id="WP_344748661.1">
    <property type="nucleotide sequence ID" value="NZ_BAAAWW010000165.1"/>
</dbReference>
<feature type="transmembrane region" description="Helical" evidence="8">
    <location>
        <begin position="309"/>
        <end position="329"/>
    </location>
</feature>
<dbReference type="PROSITE" id="PS52035">
    <property type="entry name" value="PEPTIDASE_M14"/>
    <property type="match status" value="1"/>
</dbReference>
<comment type="cofactor">
    <cofactor evidence="1">
        <name>Zn(2+)</name>
        <dbReference type="ChEBI" id="CHEBI:29105"/>
    </cofactor>
</comment>
<gene>
    <name evidence="10" type="ORF">ACFFRH_07440</name>
</gene>
<evidence type="ECO:0000313" key="11">
    <source>
        <dbReference type="Proteomes" id="UP001589610"/>
    </source>
</evidence>
<evidence type="ECO:0000256" key="6">
    <source>
        <dbReference type="ARBA" id="ARBA00023049"/>
    </source>
</evidence>
<dbReference type="Gene3D" id="3.40.630.10">
    <property type="entry name" value="Zn peptidases"/>
    <property type="match status" value="1"/>
</dbReference>